<dbReference type="InterPro" id="IPR001375">
    <property type="entry name" value="Peptidase_S9_cat"/>
</dbReference>
<dbReference type="RefSeq" id="XP_005650183.1">
    <property type="nucleotide sequence ID" value="XM_005650126.1"/>
</dbReference>
<dbReference type="Proteomes" id="UP000007264">
    <property type="component" value="Unassembled WGS sequence"/>
</dbReference>
<dbReference type="GO" id="GO:0006508">
    <property type="term" value="P:proteolysis"/>
    <property type="evidence" value="ECO:0007669"/>
    <property type="project" value="UniProtKB-KW"/>
</dbReference>
<evidence type="ECO:0000256" key="3">
    <source>
        <dbReference type="ARBA" id="ARBA00022670"/>
    </source>
</evidence>
<evidence type="ECO:0000256" key="2">
    <source>
        <dbReference type="ARBA" id="ARBA00005228"/>
    </source>
</evidence>
<evidence type="ECO:0000256" key="4">
    <source>
        <dbReference type="ARBA" id="ARBA00022801"/>
    </source>
</evidence>
<dbReference type="PANTHER" id="PTHR42881">
    <property type="entry name" value="PROLYL ENDOPEPTIDASE"/>
    <property type="match status" value="1"/>
</dbReference>
<dbReference type="GO" id="GO:0004252">
    <property type="term" value="F:serine-type endopeptidase activity"/>
    <property type="evidence" value="ECO:0007669"/>
    <property type="project" value="UniProtKB-UniRule"/>
</dbReference>
<dbReference type="InterPro" id="IPR051167">
    <property type="entry name" value="Prolyl_oligopep/macrocyclase"/>
</dbReference>
<feature type="domain" description="Peptidase S9 prolyl oligopeptidase catalytic" evidence="7">
    <location>
        <begin position="559"/>
        <end position="782"/>
    </location>
</feature>
<evidence type="ECO:0000313" key="9">
    <source>
        <dbReference type="EMBL" id="EIE25639.1"/>
    </source>
</evidence>
<dbReference type="GO" id="GO:0005829">
    <property type="term" value="C:cytosol"/>
    <property type="evidence" value="ECO:0007669"/>
    <property type="project" value="TreeGrafter"/>
</dbReference>
<evidence type="ECO:0000259" key="8">
    <source>
        <dbReference type="Pfam" id="PF02897"/>
    </source>
</evidence>
<evidence type="ECO:0000313" key="10">
    <source>
        <dbReference type="Proteomes" id="UP000007264"/>
    </source>
</evidence>
<dbReference type="MEROPS" id="S09.001"/>
<comment type="caution">
    <text evidence="9">The sequence shown here is derived from an EMBL/GenBank/DDBJ whole genome shotgun (WGS) entry which is preliminary data.</text>
</comment>
<dbReference type="KEGG" id="csl:COCSUDRAFT_22018"/>
<reference evidence="9 10" key="1">
    <citation type="journal article" date="2012" name="Genome Biol.">
        <title>The genome of the polar eukaryotic microalga coccomyxa subellipsoidea reveals traits of cold adaptation.</title>
        <authorList>
            <person name="Blanc G."/>
            <person name="Agarkova I."/>
            <person name="Grimwood J."/>
            <person name="Kuo A."/>
            <person name="Brueggeman A."/>
            <person name="Dunigan D."/>
            <person name="Gurnon J."/>
            <person name="Ladunga I."/>
            <person name="Lindquist E."/>
            <person name="Lucas S."/>
            <person name="Pangilinan J."/>
            <person name="Proschold T."/>
            <person name="Salamov A."/>
            <person name="Schmutz J."/>
            <person name="Weeks D."/>
            <person name="Yamada T."/>
            <person name="Claverie J.M."/>
            <person name="Grigoriev I."/>
            <person name="Van Etten J."/>
            <person name="Lomsadze A."/>
            <person name="Borodovsky M."/>
        </authorList>
    </citation>
    <scope>NUCLEOTIDE SEQUENCE [LARGE SCALE GENOMIC DNA]</scope>
    <source>
        <strain evidence="9 10">C-169</strain>
    </source>
</reference>
<comment type="similarity">
    <text evidence="2 6">Belongs to the peptidase S9A family.</text>
</comment>
<dbReference type="InterPro" id="IPR023302">
    <property type="entry name" value="Pept_S9A_N"/>
</dbReference>
<keyword evidence="5 6" id="KW-0720">Serine protease</keyword>
<dbReference type="EC" id="3.4.21.-" evidence="6"/>
<proteinExistence type="inferred from homology"/>
<dbReference type="GO" id="GO:0070012">
    <property type="term" value="F:oligopeptidase activity"/>
    <property type="evidence" value="ECO:0007669"/>
    <property type="project" value="TreeGrafter"/>
</dbReference>
<dbReference type="InterPro" id="IPR029058">
    <property type="entry name" value="AB_hydrolase_fold"/>
</dbReference>
<organism evidence="9 10">
    <name type="scientific">Coccomyxa subellipsoidea (strain C-169)</name>
    <name type="common">Green microalga</name>
    <dbReference type="NCBI Taxonomy" id="574566"/>
    <lineage>
        <taxon>Eukaryota</taxon>
        <taxon>Viridiplantae</taxon>
        <taxon>Chlorophyta</taxon>
        <taxon>core chlorophytes</taxon>
        <taxon>Trebouxiophyceae</taxon>
        <taxon>Trebouxiophyceae incertae sedis</taxon>
        <taxon>Coccomyxaceae</taxon>
        <taxon>Coccomyxa</taxon>
        <taxon>Coccomyxa subellipsoidea</taxon>
    </lineage>
</organism>
<dbReference type="Gene3D" id="2.130.10.120">
    <property type="entry name" value="Prolyl oligopeptidase, N-terminal domain"/>
    <property type="match status" value="1"/>
</dbReference>
<evidence type="ECO:0000256" key="1">
    <source>
        <dbReference type="ARBA" id="ARBA00001070"/>
    </source>
</evidence>
<dbReference type="InterPro" id="IPR002470">
    <property type="entry name" value="Peptidase_S9A"/>
</dbReference>
<dbReference type="FunFam" id="2.130.10.120:FF:000001">
    <property type="entry name" value="Prolyl endopeptidase"/>
    <property type="match status" value="1"/>
</dbReference>
<gene>
    <name evidence="9" type="ORF">COCSUDRAFT_22018</name>
</gene>
<dbReference type="AlphaFoldDB" id="I0Z4S0"/>
<dbReference type="Gene3D" id="3.40.50.1820">
    <property type="entry name" value="alpha/beta hydrolase"/>
    <property type="match status" value="1"/>
</dbReference>
<evidence type="ECO:0000256" key="6">
    <source>
        <dbReference type="RuleBase" id="RU368024"/>
    </source>
</evidence>
<dbReference type="FunFam" id="3.40.50.1820:FF:000005">
    <property type="entry name" value="Prolyl endopeptidase"/>
    <property type="match status" value="1"/>
</dbReference>
<dbReference type="SUPFAM" id="SSF50993">
    <property type="entry name" value="Peptidase/esterase 'gauge' domain"/>
    <property type="match status" value="1"/>
</dbReference>
<evidence type="ECO:0000256" key="5">
    <source>
        <dbReference type="ARBA" id="ARBA00022825"/>
    </source>
</evidence>
<keyword evidence="4 6" id="KW-0378">Hydrolase</keyword>
<dbReference type="OrthoDB" id="248387at2759"/>
<accession>I0Z4S0</accession>
<dbReference type="PRINTS" id="PR00862">
    <property type="entry name" value="PROLIGOPTASE"/>
</dbReference>
<dbReference type="eggNOG" id="KOG2237">
    <property type="taxonomic scope" value="Eukaryota"/>
</dbReference>
<dbReference type="EMBL" id="AGSI01000003">
    <property type="protein sequence ID" value="EIE25639.1"/>
    <property type="molecule type" value="Genomic_DNA"/>
</dbReference>
<name>I0Z4S0_COCSC</name>
<feature type="domain" description="Peptidase S9A N-terminal" evidence="8">
    <location>
        <begin position="80"/>
        <end position="488"/>
    </location>
</feature>
<dbReference type="GeneID" id="17043671"/>
<comment type="catalytic activity">
    <reaction evidence="1">
        <text>Hydrolysis of Pro-|-Xaa &gt;&gt; Ala-|-Xaa in oligopeptides.</text>
        <dbReference type="EC" id="3.4.21.26"/>
    </reaction>
</comment>
<protein>
    <recommendedName>
        <fullName evidence="6">Prolyl endopeptidase</fullName>
        <ecNumber evidence="6">3.4.21.-</ecNumber>
    </recommendedName>
</protein>
<evidence type="ECO:0000259" key="7">
    <source>
        <dbReference type="Pfam" id="PF00326"/>
    </source>
</evidence>
<keyword evidence="3 6" id="KW-0645">Protease</keyword>
<dbReference type="SUPFAM" id="SSF53474">
    <property type="entry name" value="alpha/beta-Hydrolases"/>
    <property type="match status" value="1"/>
</dbReference>
<dbReference type="Pfam" id="PF00326">
    <property type="entry name" value="Peptidase_S9"/>
    <property type="match status" value="1"/>
</dbReference>
<dbReference type="Pfam" id="PF02897">
    <property type="entry name" value="Peptidase_S9_N"/>
    <property type="match status" value="1"/>
</dbReference>
<keyword evidence="10" id="KW-1185">Reference proteome</keyword>
<dbReference type="PANTHER" id="PTHR42881:SF2">
    <property type="entry name" value="PROLYL ENDOPEPTIDASE"/>
    <property type="match status" value="1"/>
</dbReference>
<sequence>MKPSEKNKVTFAVGAIAATAAMGYMLSRLWRRPAVKCCISRAKLAVLPYFQYGRKRFTTPPVAVKGAPQGNISVTPSEYPEVRRGDTVESLHGVQITDPYRWLEDPDSPETVAFVEAQNKLTDSILKKCASREKFKKLLTQLYNYPRFSCPFKRGSRYYYTHNSGLQAQNVIYTQAHLQAEPKVFLDPNKFSADGTVALDSFTFSEDGNLVAYSTGSGGSDWRKIELMHVNASTGEGKKLDDLLEFVKFSSIAWTHDNKGFFYNRYKPPSKSAKLGTETDTNVDQQLWYHVVGTPQADDKFVYAVPEHPDWFISAEVTDDGRYLLLSMSAGCEPTNRLAPVGVRPLPLTKLVDDFAAQWEYVANEGTSFTFKTNLSAPRYRSAAAPNMTTLAPGEPHTWPDVIPQHEKDLLQWASALKGDVLAMCWLHDVASVLQLRSLTSGELLKSIALPGLGSVRSFSGRRSQSEMFYSYSDFTDPGLLKLLDTANAILEPELFRKTELNVKEDLTKLETKQVFVESKDGTKVPVFIVGRKGLQLDGSNPTLLYGYGGFNISLEPGFSVTRLCWMLAYGGVYAVANLRGGGEYGIKWREAGSLHNKQNVFDDFIACAEHLIGTGYTSPAKLVTQGGSNGGLLVAACANQRPDLYGAVIGQVGVMDMLRFHKFTIGHAWVSDYGSPDSPANFPYLLAYSPLHNVRIPLEEPRQYPAMLLTTGDHDDRVVPLHTHKLLATLQHCAATEEGSGQQNPLLARVEVRAGHGAGKPTEKIIEEAADIYAFAAEVIGAKWVDT</sequence>